<feature type="region of interest" description="Disordered" evidence="1">
    <location>
        <begin position="1"/>
        <end position="158"/>
    </location>
</feature>
<sequence length="158" mass="16976">GKSAAYTAAAKQRMADRPGKKKISKCQQAALAREEKQAKESRAVARTETAGALRSATKAKERGRAALEERWGSEARKRALADLKRNRAAETTTATGTTKRKKSGTASHTAESTCDSPARSHFPHVVDVIDGEVDNVSTTDAASVDQPRQSQQPEVVCK</sequence>
<keyword evidence="3" id="KW-1185">Reference proteome</keyword>
<evidence type="ECO:0000313" key="3">
    <source>
        <dbReference type="Proteomes" id="UP000709295"/>
    </source>
</evidence>
<comment type="caution">
    <text evidence="2">The sequence shown here is derived from an EMBL/GenBank/DDBJ whole genome shotgun (WGS) entry which is preliminary data.</text>
</comment>
<evidence type="ECO:0000313" key="2">
    <source>
        <dbReference type="EMBL" id="KAG6942075.1"/>
    </source>
</evidence>
<name>A0A8J5IB35_9STRA</name>
<evidence type="ECO:0000256" key="1">
    <source>
        <dbReference type="SAM" id="MobiDB-lite"/>
    </source>
</evidence>
<protein>
    <submittedName>
        <fullName evidence="2">Uncharacterized protein</fullName>
    </submittedName>
</protein>
<reference evidence="2" key="1">
    <citation type="submission" date="2021-01" db="EMBL/GenBank/DDBJ databases">
        <title>Phytophthora aleatoria, a newly-described species from Pinus radiata is distinct from Phytophthora cactorum isolates based on comparative genomics.</title>
        <authorList>
            <person name="Mcdougal R."/>
            <person name="Panda P."/>
            <person name="Williams N."/>
            <person name="Studholme D.J."/>
        </authorList>
    </citation>
    <scope>NUCLEOTIDE SEQUENCE</scope>
    <source>
        <strain evidence="2">NZFS 4037</strain>
    </source>
</reference>
<feature type="compositionally biased region" description="Basic and acidic residues" evidence="1">
    <location>
        <begin position="32"/>
        <end position="45"/>
    </location>
</feature>
<feature type="non-terminal residue" evidence="2">
    <location>
        <position position="1"/>
    </location>
</feature>
<dbReference type="AlphaFoldDB" id="A0A8J5IB35"/>
<feature type="compositionally biased region" description="Basic and acidic residues" evidence="1">
    <location>
        <begin position="58"/>
        <end position="88"/>
    </location>
</feature>
<dbReference type="EMBL" id="JAENGY010003277">
    <property type="protein sequence ID" value="KAG6942075.1"/>
    <property type="molecule type" value="Genomic_DNA"/>
</dbReference>
<proteinExistence type="predicted"/>
<dbReference type="Proteomes" id="UP000709295">
    <property type="component" value="Unassembled WGS sequence"/>
</dbReference>
<gene>
    <name evidence="2" type="ORF">JG688_00018326</name>
</gene>
<organism evidence="2 3">
    <name type="scientific">Phytophthora aleatoria</name>
    <dbReference type="NCBI Taxonomy" id="2496075"/>
    <lineage>
        <taxon>Eukaryota</taxon>
        <taxon>Sar</taxon>
        <taxon>Stramenopiles</taxon>
        <taxon>Oomycota</taxon>
        <taxon>Peronosporomycetes</taxon>
        <taxon>Peronosporales</taxon>
        <taxon>Peronosporaceae</taxon>
        <taxon>Phytophthora</taxon>
    </lineage>
</organism>
<accession>A0A8J5IB35</accession>
<feature type="compositionally biased region" description="Polar residues" evidence="1">
    <location>
        <begin position="135"/>
        <end position="158"/>
    </location>
</feature>